<dbReference type="EMBL" id="BLAF01000025">
    <property type="protein sequence ID" value="GES21669.1"/>
    <property type="molecule type" value="Genomic_DNA"/>
</dbReference>
<dbReference type="Gene3D" id="1.20.1560.10">
    <property type="entry name" value="ABC transporter type 1, transmembrane domain"/>
    <property type="match status" value="1"/>
</dbReference>
<evidence type="ECO:0000256" key="3">
    <source>
        <dbReference type="ARBA" id="ARBA00022741"/>
    </source>
</evidence>
<feature type="domain" description="ABC transporter" evidence="8">
    <location>
        <begin position="343"/>
        <end position="557"/>
    </location>
</feature>
<comment type="subcellular location">
    <subcellularLocation>
        <location evidence="1">Cell membrane</location>
        <topology evidence="1">Multi-pass membrane protein</topology>
    </subcellularLocation>
</comment>
<evidence type="ECO:0000256" key="1">
    <source>
        <dbReference type="ARBA" id="ARBA00004651"/>
    </source>
</evidence>
<evidence type="ECO:0000256" key="2">
    <source>
        <dbReference type="ARBA" id="ARBA00022692"/>
    </source>
</evidence>
<evidence type="ECO:0000313" key="10">
    <source>
        <dbReference type="EMBL" id="GES21669.1"/>
    </source>
</evidence>
<keyword evidence="5 7" id="KW-1133">Transmembrane helix</keyword>
<dbReference type="InterPro" id="IPR011527">
    <property type="entry name" value="ABC1_TM_dom"/>
</dbReference>
<dbReference type="Gene3D" id="3.40.50.300">
    <property type="entry name" value="P-loop containing nucleotide triphosphate hydrolases"/>
    <property type="match status" value="1"/>
</dbReference>
<dbReference type="Pfam" id="PF00664">
    <property type="entry name" value="ABC_membrane"/>
    <property type="match status" value="1"/>
</dbReference>
<evidence type="ECO:0000256" key="4">
    <source>
        <dbReference type="ARBA" id="ARBA00022840"/>
    </source>
</evidence>
<evidence type="ECO:0000256" key="7">
    <source>
        <dbReference type="SAM" id="Phobius"/>
    </source>
</evidence>
<dbReference type="InterPro" id="IPR027417">
    <property type="entry name" value="P-loop_NTPase"/>
</dbReference>
<gene>
    <name evidence="10" type="ORF">Aple_045650</name>
</gene>
<keyword evidence="11" id="KW-1185">Reference proteome</keyword>
<evidence type="ECO:0000256" key="6">
    <source>
        <dbReference type="ARBA" id="ARBA00023136"/>
    </source>
</evidence>
<evidence type="ECO:0000313" key="11">
    <source>
        <dbReference type="Proteomes" id="UP000377595"/>
    </source>
</evidence>
<dbReference type="PROSITE" id="PS50893">
    <property type="entry name" value="ABC_TRANSPORTER_2"/>
    <property type="match status" value="1"/>
</dbReference>
<keyword evidence="2 7" id="KW-0812">Transmembrane</keyword>
<dbReference type="RefSeq" id="WP_155346651.1">
    <property type="nucleotide sequence ID" value="NZ_BAAAHM010000007.1"/>
</dbReference>
<dbReference type="PANTHER" id="PTHR43394">
    <property type="entry name" value="ATP-DEPENDENT PERMEASE MDL1, MITOCHONDRIAL"/>
    <property type="match status" value="1"/>
</dbReference>
<organism evidence="10 11">
    <name type="scientific">Acrocarpospora pleiomorpha</name>
    <dbReference type="NCBI Taxonomy" id="90975"/>
    <lineage>
        <taxon>Bacteria</taxon>
        <taxon>Bacillati</taxon>
        <taxon>Actinomycetota</taxon>
        <taxon>Actinomycetes</taxon>
        <taxon>Streptosporangiales</taxon>
        <taxon>Streptosporangiaceae</taxon>
        <taxon>Acrocarpospora</taxon>
    </lineage>
</organism>
<reference evidence="10 11" key="1">
    <citation type="submission" date="2019-10" db="EMBL/GenBank/DDBJ databases">
        <title>Whole genome shotgun sequence of Acrocarpospora pleiomorpha NBRC 16267.</title>
        <authorList>
            <person name="Ichikawa N."/>
            <person name="Kimura A."/>
            <person name="Kitahashi Y."/>
            <person name="Komaki H."/>
            <person name="Oguchi A."/>
        </authorList>
    </citation>
    <scope>NUCLEOTIDE SEQUENCE [LARGE SCALE GENOMIC DNA]</scope>
    <source>
        <strain evidence="10 11">NBRC 16267</strain>
    </source>
</reference>
<keyword evidence="3" id="KW-0547">Nucleotide-binding</keyword>
<dbReference type="SUPFAM" id="SSF52540">
    <property type="entry name" value="P-loop containing nucleoside triphosphate hydrolases"/>
    <property type="match status" value="1"/>
</dbReference>
<dbReference type="GO" id="GO:0016887">
    <property type="term" value="F:ATP hydrolysis activity"/>
    <property type="evidence" value="ECO:0007669"/>
    <property type="project" value="InterPro"/>
</dbReference>
<comment type="caution">
    <text evidence="10">The sequence shown here is derived from an EMBL/GenBank/DDBJ whole genome shotgun (WGS) entry which is preliminary data.</text>
</comment>
<dbReference type="PANTHER" id="PTHR43394:SF1">
    <property type="entry name" value="ATP-BINDING CASSETTE SUB-FAMILY B MEMBER 10, MITOCHONDRIAL"/>
    <property type="match status" value="1"/>
</dbReference>
<keyword evidence="6 7" id="KW-0472">Membrane</keyword>
<accession>A0A5M3XNH0</accession>
<dbReference type="InterPro" id="IPR003593">
    <property type="entry name" value="AAA+_ATPase"/>
</dbReference>
<feature type="transmembrane region" description="Helical" evidence="7">
    <location>
        <begin position="255"/>
        <end position="276"/>
    </location>
</feature>
<evidence type="ECO:0000259" key="8">
    <source>
        <dbReference type="PROSITE" id="PS50893"/>
    </source>
</evidence>
<sequence length="557" mass="58569">MGEVRVLSDEPSQARLVSRAWPHLRPHRRRLIVAGLLSVAENAALVAFAPVVGYGVDALAAGDRDGLLRAVVLFGLLVVAQFVLAALAGTGLAEAGEQVVRGLRERVAERLAGAPLRFLEAHRDGSLLQRATGEIAEFATAVRVSLPNLLGVVATLGLTTVVLVGYSWPLTLVVLVVFLPPALLAVRWFARGAGPAFGARAEAEATMAGTFAETLDAREELRASGGLPAWLARFDRENTATLRTQRRTVLVENRVSVVALAEGATLAALLGLGAWLAGRGDLSVGTAVVFVLAARNLFSAFNDLFQLAGDLQVVRTGMARVLDLLAATDSRSGGSALPSRGELAAEGVEFAYETDLPVLRGVTARFSEDTHAGLVGETGSGKTTLAKLLGGLYRPDGGRVTFGGTDLADAAEEEVRRRIALIPQEVPMVTGSVADNLALSPGEPGRERMRAAFADLGVADFPDTLPAGLDTPADALSAGERQIIALARAVLADPPVLVMDEATADIDPATARRLETALATLRRGRTLIVIAHRPSTIDLLPRLVRLRAGQIETGENQ</sequence>
<evidence type="ECO:0000256" key="5">
    <source>
        <dbReference type="ARBA" id="ARBA00022989"/>
    </source>
</evidence>
<dbReference type="GO" id="GO:0015421">
    <property type="term" value="F:ABC-type oligopeptide transporter activity"/>
    <property type="evidence" value="ECO:0007669"/>
    <property type="project" value="TreeGrafter"/>
</dbReference>
<keyword evidence="4" id="KW-0067">ATP-binding</keyword>
<dbReference type="OrthoDB" id="9806127at2"/>
<proteinExistence type="predicted"/>
<feature type="transmembrane region" description="Helical" evidence="7">
    <location>
        <begin position="67"/>
        <end position="88"/>
    </location>
</feature>
<protein>
    <submittedName>
        <fullName evidence="10">Multidrug ABC transporter permease</fullName>
    </submittedName>
</protein>
<dbReference type="AlphaFoldDB" id="A0A5M3XNH0"/>
<dbReference type="GO" id="GO:0005524">
    <property type="term" value="F:ATP binding"/>
    <property type="evidence" value="ECO:0007669"/>
    <property type="project" value="UniProtKB-KW"/>
</dbReference>
<dbReference type="CDD" id="cd07346">
    <property type="entry name" value="ABC_6TM_exporters"/>
    <property type="match status" value="1"/>
</dbReference>
<dbReference type="SMART" id="SM00382">
    <property type="entry name" value="AAA"/>
    <property type="match status" value="1"/>
</dbReference>
<dbReference type="PROSITE" id="PS50929">
    <property type="entry name" value="ABC_TM1F"/>
    <property type="match status" value="1"/>
</dbReference>
<dbReference type="Pfam" id="PF00005">
    <property type="entry name" value="ABC_tran"/>
    <property type="match status" value="1"/>
</dbReference>
<dbReference type="InterPro" id="IPR039421">
    <property type="entry name" value="Type_1_exporter"/>
</dbReference>
<dbReference type="InterPro" id="IPR036640">
    <property type="entry name" value="ABC1_TM_sf"/>
</dbReference>
<feature type="transmembrane region" description="Helical" evidence="7">
    <location>
        <begin position="172"/>
        <end position="190"/>
    </location>
</feature>
<dbReference type="InterPro" id="IPR003439">
    <property type="entry name" value="ABC_transporter-like_ATP-bd"/>
</dbReference>
<feature type="domain" description="ABC transmembrane type-1" evidence="9">
    <location>
        <begin position="32"/>
        <end position="312"/>
    </location>
</feature>
<dbReference type="SUPFAM" id="SSF90123">
    <property type="entry name" value="ABC transporter transmembrane region"/>
    <property type="match status" value="1"/>
</dbReference>
<name>A0A5M3XNH0_9ACTN</name>
<dbReference type="Proteomes" id="UP000377595">
    <property type="component" value="Unassembled WGS sequence"/>
</dbReference>
<dbReference type="GO" id="GO:0005886">
    <property type="term" value="C:plasma membrane"/>
    <property type="evidence" value="ECO:0007669"/>
    <property type="project" value="UniProtKB-SubCell"/>
</dbReference>
<feature type="transmembrane region" description="Helical" evidence="7">
    <location>
        <begin position="149"/>
        <end position="166"/>
    </location>
</feature>
<evidence type="ECO:0000259" key="9">
    <source>
        <dbReference type="PROSITE" id="PS50929"/>
    </source>
</evidence>
<feature type="transmembrane region" description="Helical" evidence="7">
    <location>
        <begin position="31"/>
        <end position="55"/>
    </location>
</feature>